<feature type="region of interest" description="Disordered" evidence="1">
    <location>
        <begin position="1"/>
        <end position="77"/>
    </location>
</feature>
<accession>A0A1X7TUI3</accession>
<keyword evidence="2" id="KW-0472">Membrane</keyword>
<dbReference type="InParanoid" id="A0A1X7TUI3"/>
<organism evidence="3">
    <name type="scientific">Amphimedon queenslandica</name>
    <name type="common">Sponge</name>
    <dbReference type="NCBI Taxonomy" id="400682"/>
    <lineage>
        <taxon>Eukaryota</taxon>
        <taxon>Metazoa</taxon>
        <taxon>Porifera</taxon>
        <taxon>Demospongiae</taxon>
        <taxon>Heteroscleromorpha</taxon>
        <taxon>Haplosclerida</taxon>
        <taxon>Niphatidae</taxon>
        <taxon>Amphimedon</taxon>
    </lineage>
</organism>
<evidence type="ECO:0000256" key="2">
    <source>
        <dbReference type="SAM" id="Phobius"/>
    </source>
</evidence>
<keyword evidence="2" id="KW-1133">Transmembrane helix</keyword>
<proteinExistence type="predicted"/>
<keyword evidence="2" id="KW-0812">Transmembrane</keyword>
<protein>
    <submittedName>
        <fullName evidence="3">Uncharacterized protein</fullName>
    </submittedName>
</protein>
<feature type="transmembrane region" description="Helical" evidence="2">
    <location>
        <begin position="119"/>
        <end position="138"/>
    </location>
</feature>
<evidence type="ECO:0000256" key="1">
    <source>
        <dbReference type="SAM" id="MobiDB-lite"/>
    </source>
</evidence>
<sequence>MMKQQMKQSHQGKQQQKDEAEEPDGTAEHECSQPTDAEKKGKDNEKKKGKDNEGKKGKENEAVEEKKEKYDRKDRRKMKEMGLEAVEVASVEEEVAVEEEVVIEVEATMGGTNANAAPTGIMLTTTIIAIINYLYLILYT</sequence>
<dbReference type="EnsemblMetazoa" id="Aqu2.1.18560_001">
    <property type="protein sequence ID" value="Aqu2.1.18560_001"/>
    <property type="gene ID" value="Aqu2.1.18560"/>
</dbReference>
<reference evidence="3" key="1">
    <citation type="submission" date="2017-05" db="UniProtKB">
        <authorList>
            <consortium name="EnsemblMetazoa"/>
        </authorList>
    </citation>
    <scope>IDENTIFICATION</scope>
</reference>
<feature type="compositionally biased region" description="Basic and acidic residues" evidence="1">
    <location>
        <begin position="26"/>
        <end position="77"/>
    </location>
</feature>
<name>A0A1X7TUI3_AMPQE</name>
<feature type="compositionally biased region" description="Low complexity" evidence="1">
    <location>
        <begin position="1"/>
        <end position="14"/>
    </location>
</feature>
<dbReference type="AlphaFoldDB" id="A0A1X7TUI3"/>
<evidence type="ECO:0000313" key="3">
    <source>
        <dbReference type="EnsemblMetazoa" id="Aqu2.1.18560_001"/>
    </source>
</evidence>